<comment type="caution">
    <text evidence="2">The sequence shown here is derived from an EMBL/GenBank/DDBJ whole genome shotgun (WGS) entry which is preliminary data.</text>
</comment>
<proteinExistence type="predicted"/>
<feature type="compositionally biased region" description="Basic residues" evidence="1">
    <location>
        <begin position="64"/>
        <end position="73"/>
    </location>
</feature>
<accession>A0A0J7YZI8</accession>
<evidence type="ECO:0000313" key="3">
    <source>
        <dbReference type="Proteomes" id="UP000037432"/>
    </source>
</evidence>
<dbReference type="Proteomes" id="UP000037432">
    <property type="component" value="Unassembled WGS sequence"/>
</dbReference>
<reference evidence="2 3" key="1">
    <citation type="submission" date="2015-06" db="EMBL/GenBank/DDBJ databases">
        <authorList>
            <person name="Ju K.-S."/>
            <person name="Doroghazi J.R."/>
            <person name="Metcalf W.W."/>
        </authorList>
    </citation>
    <scope>NUCLEOTIDE SEQUENCE [LARGE SCALE GENOMIC DNA]</scope>
    <source>
        <strain evidence="2 3">NRRL 3414</strain>
    </source>
</reference>
<sequence length="106" mass="11564">MRCSPRLPYTGHLGDVLPDTPYAFQRGRLQAHHDVEVTAEDLANDDLGDACMATAVSSAAPAARRPRPARHRDGRASVPADMTLIGRYFRWVSTSIRVGSRGSCQT</sequence>
<dbReference type="EMBL" id="LFNT01000070">
    <property type="protein sequence ID" value="KMS68817.1"/>
    <property type="molecule type" value="Genomic_DNA"/>
</dbReference>
<evidence type="ECO:0000313" key="2">
    <source>
        <dbReference type="EMBL" id="KMS68817.1"/>
    </source>
</evidence>
<organism evidence="2 3">
    <name type="scientific">Streptomyces viridochromogenes</name>
    <dbReference type="NCBI Taxonomy" id="1938"/>
    <lineage>
        <taxon>Bacteria</taxon>
        <taxon>Bacillati</taxon>
        <taxon>Actinomycetota</taxon>
        <taxon>Actinomycetes</taxon>
        <taxon>Kitasatosporales</taxon>
        <taxon>Streptomycetaceae</taxon>
        <taxon>Streptomyces</taxon>
    </lineage>
</organism>
<dbReference type="AlphaFoldDB" id="A0A0J7YZI8"/>
<protein>
    <submittedName>
        <fullName evidence="2">Uncharacterized protein</fullName>
    </submittedName>
</protein>
<feature type="region of interest" description="Disordered" evidence="1">
    <location>
        <begin position="57"/>
        <end position="77"/>
    </location>
</feature>
<gene>
    <name evidence="2" type="ORF">ACM01_37620</name>
</gene>
<name>A0A0J7YZI8_STRVR</name>
<evidence type="ECO:0000256" key="1">
    <source>
        <dbReference type="SAM" id="MobiDB-lite"/>
    </source>
</evidence>